<protein>
    <submittedName>
        <fullName evidence="1">D-alanyl-lipoteichoic acid biosynthesis protein DltD</fullName>
    </submittedName>
</protein>
<sequence>MRQMAKKVFFPAVAMVLAISILFWGVGAAAISAIPPWRDSVGNVNHTEKITGTYLMEQSAAQEDTLLIFGSSELRTTEIPTHPANFFAGKRAGFQVDLIGRGSCQSLIHAMQIAASGDALGDKKVVLITSPQSYVEDGIAPDLFMANFSTQQYLELLADESLSDEVKTYLSRRVAELVEEYKALPDAAPVDPAVEALAKHTTDPTLFSGMRNAALAPYYGFSRWLYDLKDKVSVRGILAIGEDFPAPTELPAIDWAAEEESAIAEGKAMSGNNDFWMLDDYYTTYIGSRLERQKDRENALSYSVSKEYDDLRILFAICREKGIEPLFIHVPLHGKWSDYTGFDAGRRAEYYENVREIAAEYGVRTLDLTGHEYEEYFMCDTMHLGWKGWLAVDQALIDYYYDS</sequence>
<dbReference type="Pfam" id="PF04914">
    <property type="entry name" value="DltD"/>
    <property type="match status" value="1"/>
</dbReference>
<dbReference type="InterPro" id="IPR006998">
    <property type="entry name" value="DltD"/>
</dbReference>
<dbReference type="Proteomes" id="UP000462501">
    <property type="component" value="Unassembled WGS sequence"/>
</dbReference>
<proteinExistence type="predicted"/>
<dbReference type="Gene3D" id="3.40.50.1110">
    <property type="entry name" value="SGNH hydrolase"/>
    <property type="match status" value="1"/>
</dbReference>
<name>A0A845SRZ4_9FIRM</name>
<comment type="caution">
    <text evidence="1">The sequence shown here is derived from an EMBL/GenBank/DDBJ whole genome shotgun (WGS) entry which is preliminary data.</text>
</comment>
<organism evidence="1 2">
    <name type="scientific">Anaerotruncus colihominis</name>
    <dbReference type="NCBI Taxonomy" id="169435"/>
    <lineage>
        <taxon>Bacteria</taxon>
        <taxon>Bacillati</taxon>
        <taxon>Bacillota</taxon>
        <taxon>Clostridia</taxon>
        <taxon>Eubacteriales</taxon>
        <taxon>Oscillospiraceae</taxon>
        <taxon>Anaerotruncus</taxon>
    </lineage>
</organism>
<dbReference type="AlphaFoldDB" id="A0A845SRZ4"/>
<dbReference type="PANTHER" id="PTHR40039">
    <property type="entry name" value="PROTEIN DLTD"/>
    <property type="match status" value="1"/>
</dbReference>
<accession>A0A845SRZ4</accession>
<gene>
    <name evidence="1" type="primary">dltD</name>
    <name evidence="1" type="ORF">FMM72_08500</name>
</gene>
<evidence type="ECO:0000313" key="1">
    <source>
        <dbReference type="EMBL" id="NDO39296.1"/>
    </source>
</evidence>
<dbReference type="InterPro" id="IPR023896">
    <property type="entry name" value="LTA_DltD"/>
</dbReference>
<dbReference type="NCBIfam" id="TIGR04092">
    <property type="entry name" value="LTA_DltD"/>
    <property type="match status" value="1"/>
</dbReference>
<dbReference type="SUPFAM" id="SSF52266">
    <property type="entry name" value="SGNH hydrolase"/>
    <property type="match status" value="1"/>
</dbReference>
<evidence type="ECO:0000313" key="2">
    <source>
        <dbReference type="Proteomes" id="UP000462501"/>
    </source>
</evidence>
<dbReference type="EMBL" id="VIQT01000010">
    <property type="protein sequence ID" value="NDO39296.1"/>
    <property type="molecule type" value="Genomic_DNA"/>
</dbReference>
<dbReference type="PANTHER" id="PTHR40039:SF1">
    <property type="entry name" value="PROTEIN DLTD"/>
    <property type="match status" value="1"/>
</dbReference>
<reference evidence="1 2" key="1">
    <citation type="submission" date="2019-06" db="EMBL/GenBank/DDBJ databases">
        <title>Draft genome sequences of 15 bacterial species constituting the stable defined intestinal microbiota of the GM15 gnotobiotic mouse model.</title>
        <authorList>
            <person name="Elie C."/>
            <person name="Mathieu A."/>
            <person name="Saliou A."/>
            <person name="Darnaud M."/>
            <person name="Leulier F."/>
            <person name="Tamellini A."/>
        </authorList>
    </citation>
    <scope>NUCLEOTIDE SEQUENCE [LARGE SCALE GENOMIC DNA]</scope>
    <source>
        <strain evidence="1 2">JM4-15</strain>
    </source>
</reference>
<dbReference type="InterPro" id="IPR036514">
    <property type="entry name" value="SGNH_hydro_sf"/>
</dbReference>